<reference evidence="1 2" key="1">
    <citation type="submission" date="2010-07" db="EMBL/GenBank/DDBJ databases">
        <authorList>
            <person name="Muzny D."/>
            <person name="Qin X."/>
            <person name="Deng J."/>
            <person name="Jiang H."/>
            <person name="Liu Y."/>
            <person name="Qu J."/>
            <person name="Song X.-Z."/>
            <person name="Zhang L."/>
            <person name="Thornton R."/>
            <person name="Coyle M."/>
            <person name="Francisco L."/>
            <person name="Jackson L."/>
            <person name="Javaid M."/>
            <person name="Korchina V."/>
            <person name="Kovar C."/>
            <person name="Mata R."/>
            <person name="Mathew T."/>
            <person name="Ngo R."/>
            <person name="Nguyen L."/>
            <person name="Nguyen N."/>
            <person name="Okwuonu G."/>
            <person name="Ongeri F."/>
            <person name="Pham C."/>
            <person name="Simmons D."/>
            <person name="Wilczek-Boney K."/>
            <person name="Hale W."/>
            <person name="Jakkamsetti A."/>
            <person name="Pham P."/>
            <person name="Ruth R."/>
            <person name="San Lucas F."/>
            <person name="Warren J."/>
            <person name="Zhang J."/>
            <person name="Zhao Z."/>
            <person name="Zhou C."/>
            <person name="Zhu D."/>
            <person name="Lee S."/>
            <person name="Bess C."/>
            <person name="Blankenburg K."/>
            <person name="Forbes L."/>
            <person name="Fu Q."/>
            <person name="Gubbala S."/>
            <person name="Hirani K."/>
            <person name="Jayaseelan J.C."/>
            <person name="Lara F."/>
            <person name="Munidasa M."/>
            <person name="Palculict T."/>
            <person name="Patil S."/>
            <person name="Pu L.-L."/>
            <person name="Saada N."/>
            <person name="Tang L."/>
            <person name="Weissenberger G."/>
            <person name="Zhu Y."/>
            <person name="Hemphill L."/>
            <person name="Shang Y."/>
            <person name="Youmans B."/>
            <person name="Ayvaz T."/>
            <person name="Ross M."/>
            <person name="Santibanez J."/>
            <person name="Aqrawi P."/>
            <person name="Gross S."/>
            <person name="Joshi V."/>
            <person name="Fowler G."/>
            <person name="Nazareth L."/>
            <person name="Reid J."/>
            <person name="Worley K."/>
            <person name="Petrosino J."/>
            <person name="Highlander S."/>
            <person name="Gibbs R."/>
        </authorList>
    </citation>
    <scope>NUCLEOTIDE SEQUENCE [LARGE SCALE GENOMIC DNA]</scope>
    <source>
        <strain evidence="1 2">ATCC 13091</strain>
    </source>
</reference>
<protein>
    <submittedName>
        <fullName evidence="1">Uncharacterized protein</fullName>
    </submittedName>
</protein>
<proteinExistence type="predicted"/>
<dbReference type="Proteomes" id="UP000005526">
    <property type="component" value="Unassembled WGS sequence"/>
</dbReference>
<accession>E0N8R8</accession>
<comment type="caution">
    <text evidence="1">The sequence shown here is derived from an EMBL/GenBank/DDBJ whole genome shotgun (WGS) entry which is preliminary data.</text>
</comment>
<evidence type="ECO:0000313" key="1">
    <source>
        <dbReference type="EMBL" id="EFM04684.1"/>
    </source>
</evidence>
<evidence type="ECO:0000313" key="2">
    <source>
        <dbReference type="Proteomes" id="UP000005526"/>
    </source>
</evidence>
<dbReference type="AlphaFoldDB" id="E0N8R8"/>
<dbReference type="HOGENOM" id="CLU_2753719_0_0_4"/>
<organism evidence="1 2">
    <name type="scientific">Neisseria meningitidis serogroup B (strain ATCC 13091 / M2091)</name>
    <dbReference type="NCBI Taxonomy" id="862513"/>
    <lineage>
        <taxon>Bacteria</taxon>
        <taxon>Pseudomonadati</taxon>
        <taxon>Pseudomonadota</taxon>
        <taxon>Betaproteobacteria</taxon>
        <taxon>Neisseriales</taxon>
        <taxon>Neisseriaceae</taxon>
        <taxon>Neisseria</taxon>
    </lineage>
</organism>
<sequence>MCNRNLLGGLLLKINFLIKWFVNCISFPDDVYQKKRLVLLPVWALNGVTASERSPYQKEKSCAPFTRRDI</sequence>
<dbReference type="EMBL" id="AEEF01000048">
    <property type="protein sequence ID" value="EFM04684.1"/>
    <property type="molecule type" value="Genomic_DNA"/>
</dbReference>
<name>E0N8R8_NEIM3</name>
<gene>
    <name evidence="1" type="ORF">HMPREF0602_0898</name>
</gene>